<accession>A0A124SFC3</accession>
<dbReference type="PRINTS" id="PR00304">
    <property type="entry name" value="TCOMPLEXTCP1"/>
</dbReference>
<dbReference type="PROSITE" id="PS00751">
    <property type="entry name" value="TCP1_2"/>
    <property type="match status" value="1"/>
</dbReference>
<dbReference type="PROSITE" id="PS00750">
    <property type="entry name" value="TCP1_1"/>
    <property type="match status" value="1"/>
</dbReference>
<proteinExistence type="inferred from homology"/>
<dbReference type="FunFam" id="1.10.560.10:FF:000058">
    <property type="entry name" value="T-complex protein 1 subunit zeta"/>
    <property type="match status" value="1"/>
</dbReference>
<evidence type="ECO:0000256" key="7">
    <source>
        <dbReference type="ARBA" id="ARBA00023186"/>
    </source>
</evidence>
<dbReference type="InterPro" id="IPR027410">
    <property type="entry name" value="TCP-1-like_intermed_sf"/>
</dbReference>
<evidence type="ECO:0000256" key="3">
    <source>
        <dbReference type="ARBA" id="ARBA00011531"/>
    </source>
</evidence>
<dbReference type="GO" id="GO:0016887">
    <property type="term" value="F:ATP hydrolysis activity"/>
    <property type="evidence" value="ECO:0007669"/>
    <property type="project" value="InterPro"/>
</dbReference>
<dbReference type="STRING" id="59895.A0A124SFC3"/>
<dbReference type="Proteomes" id="UP000243975">
    <property type="component" value="Unassembled WGS sequence"/>
</dbReference>
<comment type="similarity">
    <text evidence="2 9">Belongs to the TCP-1 chaperonin family.</text>
</comment>
<dbReference type="Pfam" id="PF00118">
    <property type="entry name" value="Cpn60_TCP1"/>
    <property type="match status" value="2"/>
</dbReference>
<evidence type="ECO:0000256" key="2">
    <source>
        <dbReference type="ARBA" id="ARBA00008020"/>
    </source>
</evidence>
<keyword evidence="7 9" id="KW-0143">Chaperone</keyword>
<dbReference type="Gramene" id="KVI02808">
    <property type="protein sequence ID" value="KVI02808"/>
    <property type="gene ID" value="Ccrd_018902"/>
</dbReference>
<dbReference type="InterPro" id="IPR002194">
    <property type="entry name" value="Chaperonin_TCP-1_CS"/>
</dbReference>
<evidence type="ECO:0000313" key="11">
    <source>
        <dbReference type="Proteomes" id="UP000243975"/>
    </source>
</evidence>
<dbReference type="SUPFAM" id="SSF52029">
    <property type="entry name" value="GroEL apical domain-like"/>
    <property type="match status" value="1"/>
</dbReference>
<name>A0A124SFC3_CYNCS</name>
<dbReference type="NCBIfam" id="TIGR02347">
    <property type="entry name" value="chap_CCT_zeta"/>
    <property type="match status" value="1"/>
</dbReference>
<dbReference type="AlphaFoldDB" id="A0A124SFC3"/>
<dbReference type="FunFam" id="3.50.7.10:FF:000004">
    <property type="entry name" value="T-complex protein 1 subunit zeta"/>
    <property type="match status" value="1"/>
</dbReference>
<gene>
    <name evidence="10" type="ORF">Ccrd_018902</name>
</gene>
<dbReference type="InterPro" id="IPR027413">
    <property type="entry name" value="GROEL-like_equatorial_sf"/>
</dbReference>
<dbReference type="GO" id="GO:0005737">
    <property type="term" value="C:cytoplasm"/>
    <property type="evidence" value="ECO:0007669"/>
    <property type="project" value="UniProtKB-SubCell"/>
</dbReference>
<evidence type="ECO:0000256" key="9">
    <source>
        <dbReference type="RuleBase" id="RU004187"/>
    </source>
</evidence>
<dbReference type="GO" id="GO:0051082">
    <property type="term" value="F:unfolded protein binding"/>
    <property type="evidence" value="ECO:0007669"/>
    <property type="project" value="InterPro"/>
</dbReference>
<keyword evidence="11" id="KW-1185">Reference proteome</keyword>
<dbReference type="InterPro" id="IPR002423">
    <property type="entry name" value="Cpn60/GroEL/TCP-1"/>
</dbReference>
<dbReference type="Gene3D" id="1.10.560.10">
    <property type="entry name" value="GroEL-like equatorial domain"/>
    <property type="match status" value="2"/>
</dbReference>
<reference evidence="10 11" key="1">
    <citation type="journal article" date="2016" name="Sci. Rep.">
        <title>The genome sequence of the outbreeding globe artichoke constructed de novo incorporating a phase-aware low-pass sequencing strategy of F1 progeny.</title>
        <authorList>
            <person name="Scaglione D."/>
            <person name="Reyes-Chin-Wo S."/>
            <person name="Acquadro A."/>
            <person name="Froenicke L."/>
            <person name="Portis E."/>
            <person name="Beitel C."/>
            <person name="Tirone M."/>
            <person name="Mauro R."/>
            <person name="Lo Monaco A."/>
            <person name="Mauromicale G."/>
            <person name="Faccioli P."/>
            <person name="Cattivelli L."/>
            <person name="Rieseberg L."/>
            <person name="Michelmore R."/>
            <person name="Lanteri S."/>
        </authorList>
    </citation>
    <scope>NUCLEOTIDE SEQUENCE [LARGE SCALE GENOMIC DNA]</scope>
    <source>
        <strain evidence="10">2C</strain>
    </source>
</reference>
<dbReference type="GO" id="GO:0140662">
    <property type="term" value="F:ATP-dependent protein folding chaperone"/>
    <property type="evidence" value="ECO:0007669"/>
    <property type="project" value="InterPro"/>
</dbReference>
<dbReference type="Gene3D" id="3.30.260.10">
    <property type="entry name" value="TCP-1-like chaperonin intermediate domain"/>
    <property type="match status" value="1"/>
</dbReference>
<protein>
    <submittedName>
        <fullName evidence="10">Chaperone, tailless complex polypeptide 1</fullName>
    </submittedName>
</protein>
<evidence type="ECO:0000256" key="5">
    <source>
        <dbReference type="ARBA" id="ARBA00022741"/>
    </source>
</evidence>
<comment type="subunit">
    <text evidence="3">Heterooligomeric complex of about 850 to 900 kDa that forms two stacked rings, 12 to 16 nm in diameter.</text>
</comment>
<dbReference type="EMBL" id="LEKV01002627">
    <property type="protein sequence ID" value="KVI02808.1"/>
    <property type="molecule type" value="Genomic_DNA"/>
</dbReference>
<evidence type="ECO:0000256" key="6">
    <source>
        <dbReference type="ARBA" id="ARBA00022840"/>
    </source>
</evidence>
<dbReference type="PANTHER" id="PTHR11353">
    <property type="entry name" value="CHAPERONIN"/>
    <property type="match status" value="1"/>
</dbReference>
<comment type="caution">
    <text evidence="10">The sequence shown here is derived from an EMBL/GenBank/DDBJ whole genome shotgun (WGS) entry which is preliminary data.</text>
</comment>
<keyword evidence="4" id="KW-0963">Cytoplasm</keyword>
<organism evidence="10 11">
    <name type="scientific">Cynara cardunculus var. scolymus</name>
    <name type="common">Globe artichoke</name>
    <name type="synonym">Cynara scolymus</name>
    <dbReference type="NCBI Taxonomy" id="59895"/>
    <lineage>
        <taxon>Eukaryota</taxon>
        <taxon>Viridiplantae</taxon>
        <taxon>Streptophyta</taxon>
        <taxon>Embryophyta</taxon>
        <taxon>Tracheophyta</taxon>
        <taxon>Spermatophyta</taxon>
        <taxon>Magnoliopsida</taxon>
        <taxon>eudicotyledons</taxon>
        <taxon>Gunneridae</taxon>
        <taxon>Pentapetalae</taxon>
        <taxon>asterids</taxon>
        <taxon>campanulids</taxon>
        <taxon>Asterales</taxon>
        <taxon>Asteraceae</taxon>
        <taxon>Carduoideae</taxon>
        <taxon>Cardueae</taxon>
        <taxon>Carduinae</taxon>
        <taxon>Cynara</taxon>
    </lineage>
</organism>
<dbReference type="OMA" id="LHPRIMT"/>
<keyword evidence="6 9" id="KW-0067">ATP-binding</keyword>
<dbReference type="CDD" id="cd03342">
    <property type="entry name" value="TCP1_zeta"/>
    <property type="match status" value="1"/>
</dbReference>
<evidence type="ECO:0000256" key="8">
    <source>
        <dbReference type="ARBA" id="ARBA00024677"/>
    </source>
</evidence>
<keyword evidence="5 9" id="KW-0547">Nucleotide-binding</keyword>
<evidence type="ECO:0000256" key="1">
    <source>
        <dbReference type="ARBA" id="ARBA00004496"/>
    </source>
</evidence>
<dbReference type="GO" id="GO:0005524">
    <property type="term" value="F:ATP binding"/>
    <property type="evidence" value="ECO:0007669"/>
    <property type="project" value="UniProtKB-KW"/>
</dbReference>
<dbReference type="InterPro" id="IPR017998">
    <property type="entry name" value="Chaperone_TCP-1"/>
</dbReference>
<sequence>MSVRVLNPNAEVLNKSAALHMNINAAKGLQDVLKSNLGPKGTIKMLVGGAGDIKLTKDGNTLLKEMQIQNPTAIMIARTAVAQDDISGDGTTSTVIFIGELMKQSDRYIDEGDFMLILGQLIFFEKHDMALLYILFPISSTYVGCGIVRMHPRVLVDGFEIAKKATLQFLENFKTPVVMGEEPDKEMLKMVARTTLRTKLYEALADQLTDIVVNAVLCIRKPEEPIDLFMVEIMHMRQKFDVDTRLVEGLVLDHGSRHPDMKRRAENCYILTCNVSLEYEKSEINAGFFYSNAEQREAMVVAERRSVDERVRKIIELKNKVCNGTDNNFVVINQKGIDPPSLDLLARAGIVALRRAKRRNMERLVLACGGEAVNSVDDLTPDCLGWAGLVYEHVLGEEKYTFVEEVKHPHSCTILIKGPNDHTIAQIKDAVRDGLRSVKNTIEDEAVVLGAGAFEVAARQHLINEVKKSVKGRAQLGIQAFADALLVVPKTLAENSGLDTQDVIISLTGEHDKGNIVGINQHTGEPIDPQMEGIFDNYAVKRQIINSGPVIASQLLLVDEVIRAGRNMRKPT</sequence>
<dbReference type="InterPro" id="IPR027409">
    <property type="entry name" value="GroEL-like_apical_dom_sf"/>
</dbReference>
<dbReference type="SUPFAM" id="SSF48592">
    <property type="entry name" value="GroEL equatorial domain-like"/>
    <property type="match status" value="1"/>
</dbReference>
<dbReference type="SUPFAM" id="SSF54849">
    <property type="entry name" value="GroEL-intermediate domain like"/>
    <property type="match status" value="1"/>
</dbReference>
<dbReference type="InterPro" id="IPR012722">
    <property type="entry name" value="Chap_CCT_zeta"/>
</dbReference>
<dbReference type="Gene3D" id="3.50.7.10">
    <property type="entry name" value="GroEL"/>
    <property type="match status" value="1"/>
</dbReference>
<comment type="subcellular location">
    <subcellularLocation>
        <location evidence="1">Cytoplasm</location>
    </subcellularLocation>
</comment>
<evidence type="ECO:0000313" key="10">
    <source>
        <dbReference type="EMBL" id="KVI02808.1"/>
    </source>
</evidence>
<evidence type="ECO:0000256" key="4">
    <source>
        <dbReference type="ARBA" id="ARBA00022490"/>
    </source>
</evidence>
<comment type="function">
    <text evidence="8">Molecular chaperone; assists the folding of proteins upon ATP hydrolysis. Known to play a role, in vitro, in the folding of actin and tubulin.</text>
</comment>
<dbReference type="FunFam" id="3.30.260.10:FF:000017">
    <property type="entry name" value="T-complex protein 1 subunit zeta"/>
    <property type="match status" value="1"/>
</dbReference>
<dbReference type="FunFam" id="1.10.560.10:FF:000038">
    <property type="entry name" value="Chaperonin containing TCP1 subunit 6B"/>
    <property type="match status" value="1"/>
</dbReference>